<evidence type="ECO:0000256" key="4">
    <source>
        <dbReference type="PROSITE-ProRule" id="PRU00742"/>
    </source>
</evidence>
<dbReference type="InterPro" id="IPR006035">
    <property type="entry name" value="Ureohydrolase"/>
</dbReference>
<reference evidence="5 6" key="1">
    <citation type="submission" date="2018-08" db="EMBL/GenBank/DDBJ databases">
        <title>Genomic Encyclopedia of Archaeal and Bacterial Type Strains, Phase II (KMG-II): from individual species to whole genera.</title>
        <authorList>
            <person name="Goeker M."/>
        </authorList>
    </citation>
    <scope>NUCLEOTIDE SEQUENCE [LARGE SCALE GENOMIC DNA]</scope>
    <source>
        <strain evidence="5 6">DSM 582</strain>
    </source>
</reference>
<dbReference type="GO" id="GO:0005829">
    <property type="term" value="C:cytosol"/>
    <property type="evidence" value="ECO:0007669"/>
    <property type="project" value="TreeGrafter"/>
</dbReference>
<evidence type="ECO:0000313" key="5">
    <source>
        <dbReference type="EMBL" id="REG39531.1"/>
    </source>
</evidence>
<comment type="similarity">
    <text evidence="4">Belongs to the arginase family.</text>
</comment>
<evidence type="ECO:0000256" key="3">
    <source>
        <dbReference type="ARBA" id="ARBA00023211"/>
    </source>
</evidence>
<keyword evidence="2" id="KW-0378">Hydrolase</keyword>
<sequence>MTSTTLRVNMPQWQGGDEPAYRFGAELLRWLAPPHDGPEETVAVPRPDGSAPPLDQGIKWRDALLAQARAARAAIERHDPDRIVTLGGDCLVDLAPIGWLSRKYGDRLGVLWIDAHPDVMSAAEFSHAHAHVLGMLLGRGDADFTAEVPVKLAAPRVMIAGMQGWNEAEAPILKELGLRHIPATDLAETSQPVLDWIAREGITHLAVHFDLDVLDPSHFSPLLFNRPDAATDAFAGIEQGRMRLEQVVRLLKDVSAAADMVGLAITEHLPWDMLRLRNALAELPIMKA</sequence>
<dbReference type="GO" id="GO:0004053">
    <property type="term" value="F:arginase activity"/>
    <property type="evidence" value="ECO:0007669"/>
    <property type="project" value="TreeGrafter"/>
</dbReference>
<protein>
    <submittedName>
        <fullName evidence="5">Arginase</fullName>
    </submittedName>
</protein>
<dbReference type="PROSITE" id="PS51409">
    <property type="entry name" value="ARGINASE_2"/>
    <property type="match status" value="1"/>
</dbReference>
<keyword evidence="3" id="KW-0464">Manganese</keyword>
<dbReference type="Pfam" id="PF00491">
    <property type="entry name" value="Arginase"/>
    <property type="match status" value="1"/>
</dbReference>
<keyword evidence="1" id="KW-0479">Metal-binding</keyword>
<comment type="caution">
    <text evidence="5">The sequence shown here is derived from an EMBL/GenBank/DDBJ whole genome shotgun (WGS) entry which is preliminary data.</text>
</comment>
<gene>
    <name evidence="5" type="ORF">ATH84_102770</name>
</gene>
<dbReference type="AlphaFoldDB" id="A0AAQ0KKZ6"/>
<dbReference type="InterPro" id="IPR023696">
    <property type="entry name" value="Ureohydrolase_dom_sf"/>
</dbReference>
<evidence type="ECO:0000313" key="6">
    <source>
        <dbReference type="Proteomes" id="UP000256794"/>
    </source>
</evidence>
<dbReference type="PANTHER" id="PTHR43782">
    <property type="entry name" value="ARGINASE"/>
    <property type="match status" value="1"/>
</dbReference>
<evidence type="ECO:0000256" key="2">
    <source>
        <dbReference type="ARBA" id="ARBA00022801"/>
    </source>
</evidence>
<proteinExistence type="inferred from homology"/>
<dbReference type="Gene3D" id="3.40.800.10">
    <property type="entry name" value="Ureohydrolase domain"/>
    <property type="match status" value="1"/>
</dbReference>
<accession>A0AAQ0KKZ6</accession>
<dbReference type="PRINTS" id="PR00116">
    <property type="entry name" value="ARGINASE"/>
</dbReference>
<dbReference type="GO" id="GO:0030145">
    <property type="term" value="F:manganese ion binding"/>
    <property type="evidence" value="ECO:0007669"/>
    <property type="project" value="TreeGrafter"/>
</dbReference>
<dbReference type="RefSeq" id="WP_036756041.1">
    <property type="nucleotide sequence ID" value="NZ_CP035284.1"/>
</dbReference>
<dbReference type="Proteomes" id="UP000256794">
    <property type="component" value="Unassembled WGS sequence"/>
</dbReference>
<dbReference type="CDD" id="cd09999">
    <property type="entry name" value="Arginase-like_1"/>
    <property type="match status" value="1"/>
</dbReference>
<evidence type="ECO:0000256" key="1">
    <source>
        <dbReference type="ARBA" id="ARBA00022723"/>
    </source>
</evidence>
<name>A0AAQ0KKZ6_PARVE</name>
<dbReference type="EMBL" id="QUMX01000027">
    <property type="protein sequence ID" value="REG39531.1"/>
    <property type="molecule type" value="Genomic_DNA"/>
</dbReference>
<dbReference type="SUPFAM" id="SSF52768">
    <property type="entry name" value="Arginase/deacetylase"/>
    <property type="match status" value="1"/>
</dbReference>
<keyword evidence="6" id="KW-1185">Reference proteome</keyword>
<organism evidence="5 6">
    <name type="scientific">Paracoccus versutus</name>
    <name type="common">Thiobacillus versutus</name>
    <dbReference type="NCBI Taxonomy" id="34007"/>
    <lineage>
        <taxon>Bacteria</taxon>
        <taxon>Pseudomonadati</taxon>
        <taxon>Pseudomonadota</taxon>
        <taxon>Alphaproteobacteria</taxon>
        <taxon>Rhodobacterales</taxon>
        <taxon>Paracoccaceae</taxon>
        <taxon>Paracoccus</taxon>
    </lineage>
</organism>
<dbReference type="PANTHER" id="PTHR43782:SF3">
    <property type="entry name" value="ARGINASE"/>
    <property type="match status" value="1"/>
</dbReference>